<dbReference type="SUPFAM" id="SSF51182">
    <property type="entry name" value="RmlC-like cupins"/>
    <property type="match status" value="1"/>
</dbReference>
<dbReference type="EMBL" id="RJJR01000024">
    <property type="protein sequence ID" value="RNI32773.1"/>
    <property type="molecule type" value="Genomic_DNA"/>
</dbReference>
<accession>A0A3M9N6E7</accession>
<keyword evidence="1" id="KW-0238">DNA-binding</keyword>
<reference evidence="3 4" key="1">
    <citation type="submission" date="2018-11" db="EMBL/GenBank/DDBJ databases">
        <title>Draft genome sequence of Ferruginibacter sp. BO-59.</title>
        <authorList>
            <person name="Im W.T."/>
        </authorList>
    </citation>
    <scope>NUCLEOTIDE SEQUENCE [LARGE SCALE GENOMIC DNA]</scope>
    <source>
        <strain evidence="3 4">BO-59</strain>
    </source>
</reference>
<evidence type="ECO:0000313" key="4">
    <source>
        <dbReference type="Proteomes" id="UP000267223"/>
    </source>
</evidence>
<dbReference type="GO" id="GO:0006355">
    <property type="term" value="P:regulation of DNA-templated transcription"/>
    <property type="evidence" value="ECO:0007669"/>
    <property type="project" value="InterPro"/>
</dbReference>
<dbReference type="OrthoDB" id="959543at2"/>
<evidence type="ECO:0000259" key="2">
    <source>
        <dbReference type="Pfam" id="PF02311"/>
    </source>
</evidence>
<sequence length="102" mass="11654">MEIIELYSCEKYKVLNVFLTKGEKMPLHHATSDALLICKKGKGRITFSDRIIEIGQGETLLINANEEHKLEVLEDFNTCITLENDGQIEFIKPKVSELVLNF</sequence>
<gene>
    <name evidence="3" type="ORF">EFY79_19960</name>
</gene>
<dbReference type="Pfam" id="PF02311">
    <property type="entry name" value="AraC_binding"/>
    <property type="match status" value="1"/>
</dbReference>
<dbReference type="Gene3D" id="2.60.120.10">
    <property type="entry name" value="Jelly Rolls"/>
    <property type="match status" value="1"/>
</dbReference>
<dbReference type="InterPro" id="IPR003313">
    <property type="entry name" value="AraC-bd"/>
</dbReference>
<evidence type="ECO:0000313" key="3">
    <source>
        <dbReference type="EMBL" id="RNI32773.1"/>
    </source>
</evidence>
<dbReference type="InterPro" id="IPR014710">
    <property type="entry name" value="RmlC-like_jellyroll"/>
</dbReference>
<comment type="caution">
    <text evidence="3">The sequence shown here is derived from an EMBL/GenBank/DDBJ whole genome shotgun (WGS) entry which is preliminary data.</text>
</comment>
<feature type="domain" description="AraC-type arabinose-binding/dimerisation" evidence="2">
    <location>
        <begin position="25"/>
        <end position="72"/>
    </location>
</feature>
<dbReference type="InterPro" id="IPR011051">
    <property type="entry name" value="RmlC_Cupin_sf"/>
</dbReference>
<name>A0A3M9N6E7_9BACT</name>
<protein>
    <submittedName>
        <fullName evidence="3">Cupin domain-containing protein</fullName>
    </submittedName>
</protein>
<dbReference type="Proteomes" id="UP000267223">
    <property type="component" value="Unassembled WGS sequence"/>
</dbReference>
<organism evidence="3 4">
    <name type="scientific">Hanamia caeni</name>
    <dbReference type="NCBI Taxonomy" id="2294116"/>
    <lineage>
        <taxon>Bacteria</taxon>
        <taxon>Pseudomonadati</taxon>
        <taxon>Bacteroidota</taxon>
        <taxon>Chitinophagia</taxon>
        <taxon>Chitinophagales</taxon>
        <taxon>Chitinophagaceae</taxon>
        <taxon>Hanamia</taxon>
    </lineage>
</organism>
<dbReference type="RefSeq" id="WP_123122525.1">
    <property type="nucleotide sequence ID" value="NZ_RJJR01000024.1"/>
</dbReference>
<keyword evidence="4" id="KW-1185">Reference proteome</keyword>
<proteinExistence type="predicted"/>
<dbReference type="AlphaFoldDB" id="A0A3M9N6E7"/>
<dbReference type="GO" id="GO:0003677">
    <property type="term" value="F:DNA binding"/>
    <property type="evidence" value="ECO:0007669"/>
    <property type="project" value="UniProtKB-KW"/>
</dbReference>
<evidence type="ECO:0000256" key="1">
    <source>
        <dbReference type="ARBA" id="ARBA00023125"/>
    </source>
</evidence>